<dbReference type="Proteomes" id="UP000811255">
    <property type="component" value="Unassembled WGS sequence"/>
</dbReference>
<dbReference type="Gene3D" id="3.10.180.10">
    <property type="entry name" value="2,3-Dihydroxybiphenyl 1,2-Dioxygenase, domain 1"/>
    <property type="match status" value="1"/>
</dbReference>
<dbReference type="EMBL" id="JAHFVK010000002">
    <property type="protein sequence ID" value="MBT2135551.1"/>
    <property type="molecule type" value="Genomic_DNA"/>
</dbReference>
<dbReference type="SUPFAM" id="SSF54593">
    <property type="entry name" value="Glyoxalase/Bleomycin resistance protein/Dihydroxybiphenyl dioxygenase"/>
    <property type="match status" value="1"/>
</dbReference>
<keyword evidence="3" id="KW-1185">Reference proteome</keyword>
<dbReference type="Pfam" id="PF00903">
    <property type="entry name" value="Glyoxalase"/>
    <property type="match status" value="1"/>
</dbReference>
<accession>A0ABS5W745</accession>
<gene>
    <name evidence="2" type="ORF">KK137_14530</name>
</gene>
<evidence type="ECO:0000259" key="1">
    <source>
        <dbReference type="PROSITE" id="PS51819"/>
    </source>
</evidence>
<feature type="domain" description="VOC" evidence="1">
    <location>
        <begin position="4"/>
        <end position="122"/>
    </location>
</feature>
<reference evidence="2 3" key="1">
    <citation type="submission" date="2021-05" db="EMBL/GenBank/DDBJ databases">
        <title>Croceibacterium sp. LX-88 genome sequence.</title>
        <authorList>
            <person name="Luo X."/>
        </authorList>
    </citation>
    <scope>NUCLEOTIDE SEQUENCE [LARGE SCALE GENOMIC DNA]</scope>
    <source>
        <strain evidence="2 3">LX-88</strain>
    </source>
</reference>
<organism evidence="2 3">
    <name type="scientific">Croceibacterium selenioxidans</name>
    <dbReference type="NCBI Taxonomy" id="2838833"/>
    <lineage>
        <taxon>Bacteria</taxon>
        <taxon>Pseudomonadati</taxon>
        <taxon>Pseudomonadota</taxon>
        <taxon>Alphaproteobacteria</taxon>
        <taxon>Sphingomonadales</taxon>
        <taxon>Erythrobacteraceae</taxon>
        <taxon>Croceibacterium</taxon>
    </lineage>
</organism>
<name>A0ABS5W745_9SPHN</name>
<evidence type="ECO:0000313" key="3">
    <source>
        <dbReference type="Proteomes" id="UP000811255"/>
    </source>
</evidence>
<comment type="caution">
    <text evidence="2">The sequence shown here is derived from an EMBL/GenBank/DDBJ whole genome shotgun (WGS) entry which is preliminary data.</text>
</comment>
<sequence>MAVKTCIPVVPSVDLEKSLRLWHDGLGFTETWWEAHRDGVLVGAGIRKGPMMFMLNLRAGTADRPEDYEGVRFYWNPDDLYALRERLLGLGYAVSEVEERDYGQTEFFLTDDDGFEHCFGVPSSQTGQKT</sequence>
<dbReference type="InterPro" id="IPR037523">
    <property type="entry name" value="VOC_core"/>
</dbReference>
<protein>
    <submittedName>
        <fullName evidence="2">VOC family protein</fullName>
    </submittedName>
</protein>
<dbReference type="InterPro" id="IPR029068">
    <property type="entry name" value="Glyas_Bleomycin-R_OHBP_Dase"/>
</dbReference>
<dbReference type="InterPro" id="IPR004360">
    <property type="entry name" value="Glyas_Fos-R_dOase_dom"/>
</dbReference>
<dbReference type="RefSeq" id="WP_214537251.1">
    <property type="nucleotide sequence ID" value="NZ_JAHFVK010000002.1"/>
</dbReference>
<proteinExistence type="predicted"/>
<dbReference type="PROSITE" id="PS51819">
    <property type="entry name" value="VOC"/>
    <property type="match status" value="1"/>
</dbReference>
<evidence type="ECO:0000313" key="2">
    <source>
        <dbReference type="EMBL" id="MBT2135551.1"/>
    </source>
</evidence>